<dbReference type="PANTHER" id="PTHR34300">
    <property type="entry name" value="QUEUOSINE PRECURSOR TRANSPORTER-RELATED"/>
    <property type="match status" value="1"/>
</dbReference>
<dbReference type="AlphaFoldDB" id="A0A0F7KRH9"/>
<feature type="transmembrane region" description="Helical" evidence="1">
    <location>
        <begin position="184"/>
        <end position="204"/>
    </location>
</feature>
<evidence type="ECO:0000313" key="3">
    <source>
        <dbReference type="Proteomes" id="UP000034392"/>
    </source>
</evidence>
<feature type="transmembrane region" description="Helical" evidence="1">
    <location>
        <begin position="75"/>
        <end position="99"/>
    </location>
</feature>
<keyword evidence="1" id="KW-0812">Transmembrane</keyword>
<dbReference type="Proteomes" id="UP000034392">
    <property type="component" value="Chromosome"/>
</dbReference>
<sequence>MSGQHPTHMMTASLPKALYVFTAFYGGMVCIAGVLGAKQVALGPLAVEAGIFPFLLLVAISSTVSAHYGKAVADLLVRFGFVPLIIAILLTFLVIQLPTDPGMYEPAKEAFPIILGQSWRLMAAGILAYGVSMTLNVYLFDRLGKIGSRFVAVRGAVASLISQVVDTLVFITVSFYGVRPISQLIAGQALAKVVLSIVLVPLLIRAFLAIARKIDGSGEAAAA</sequence>
<dbReference type="HAMAP" id="MF_02088">
    <property type="entry name" value="Q_prec_transport"/>
    <property type="match status" value="1"/>
</dbReference>
<feature type="transmembrane region" description="Helical" evidence="1">
    <location>
        <begin position="119"/>
        <end position="139"/>
    </location>
</feature>
<proteinExistence type="inferred from homology"/>
<comment type="function">
    <text evidence="1">Involved in the import of queuosine (Q) precursors, required for Q precursor salvage.</text>
</comment>
<keyword evidence="1" id="KW-1003">Cell membrane</keyword>
<dbReference type="PANTHER" id="PTHR34300:SF2">
    <property type="entry name" value="QUEUOSINE PRECURSOR TRANSPORTER-RELATED"/>
    <property type="match status" value="1"/>
</dbReference>
<name>A0A0F7KRH9_9SPHN</name>
<comment type="subcellular location">
    <subcellularLocation>
        <location evidence="1">Cell inner membrane</location>
        <topology evidence="1">Multi-pass membrane protein</topology>
    </subcellularLocation>
</comment>
<keyword evidence="1" id="KW-0997">Cell inner membrane</keyword>
<dbReference type="EMBL" id="CP011452">
    <property type="protein sequence ID" value="AKH41817.1"/>
    <property type="molecule type" value="Genomic_DNA"/>
</dbReference>
<feature type="transmembrane region" description="Helical" evidence="1">
    <location>
        <begin position="151"/>
        <end position="178"/>
    </location>
</feature>
<gene>
    <name evidence="2" type="ORF">WYH_00763</name>
</gene>
<evidence type="ECO:0000256" key="1">
    <source>
        <dbReference type="HAMAP-Rule" id="MF_02088"/>
    </source>
</evidence>
<feature type="transmembrane region" description="Helical" evidence="1">
    <location>
        <begin position="49"/>
        <end position="68"/>
    </location>
</feature>
<protein>
    <recommendedName>
        <fullName evidence="1">Probable queuosine precursor transporter</fullName>
        <shortName evidence="1">Q precursor transporter</shortName>
    </recommendedName>
</protein>
<reference evidence="2" key="1">
    <citation type="submission" date="2015-05" db="EMBL/GenBank/DDBJ databases">
        <title>The complete genome of Altererythrobacter atlanticus strain 26DY36.</title>
        <authorList>
            <person name="Wu Y.-H."/>
            <person name="Cheng H."/>
            <person name="Wu X.-W."/>
        </authorList>
    </citation>
    <scope>NUCLEOTIDE SEQUENCE [LARGE SCALE GENOMIC DNA]</scope>
    <source>
        <strain evidence="2">26DY36</strain>
    </source>
</reference>
<comment type="similarity">
    <text evidence="1">Belongs to the vitamin uptake transporter (VUT/ECF) (TC 2.A.88) family. Q precursor transporter subfamily.</text>
</comment>
<accession>A0A0F7KRH9</accession>
<dbReference type="PATRIC" id="fig|1267766.3.peg.771"/>
<keyword evidence="1" id="KW-1133">Transmembrane helix</keyword>
<evidence type="ECO:0000313" key="2">
    <source>
        <dbReference type="EMBL" id="AKH41817.1"/>
    </source>
</evidence>
<dbReference type="Pfam" id="PF02592">
    <property type="entry name" value="Vut_1"/>
    <property type="match status" value="1"/>
</dbReference>
<organism evidence="2 3">
    <name type="scientific">Croceibacterium atlanticum</name>
    <dbReference type="NCBI Taxonomy" id="1267766"/>
    <lineage>
        <taxon>Bacteria</taxon>
        <taxon>Pseudomonadati</taxon>
        <taxon>Pseudomonadota</taxon>
        <taxon>Alphaproteobacteria</taxon>
        <taxon>Sphingomonadales</taxon>
        <taxon>Erythrobacteraceae</taxon>
        <taxon>Croceibacterium</taxon>
    </lineage>
</organism>
<dbReference type="GO" id="GO:0005886">
    <property type="term" value="C:plasma membrane"/>
    <property type="evidence" value="ECO:0007669"/>
    <property type="project" value="UniProtKB-SubCell"/>
</dbReference>
<dbReference type="GO" id="GO:0022857">
    <property type="term" value="F:transmembrane transporter activity"/>
    <property type="evidence" value="ECO:0007669"/>
    <property type="project" value="UniProtKB-UniRule"/>
</dbReference>
<dbReference type="KEGG" id="aay:WYH_00763"/>
<keyword evidence="3" id="KW-1185">Reference proteome</keyword>
<keyword evidence="1" id="KW-0472">Membrane</keyword>
<dbReference type="NCBIfam" id="TIGR00697">
    <property type="entry name" value="queuosine precursor transporter"/>
    <property type="match status" value="1"/>
</dbReference>
<dbReference type="InterPro" id="IPR003744">
    <property type="entry name" value="YhhQ"/>
</dbReference>
<keyword evidence="1" id="KW-0813">Transport</keyword>
<dbReference type="STRING" id="1267766.WYH_00763"/>
<feature type="transmembrane region" description="Helical" evidence="1">
    <location>
        <begin position="17"/>
        <end position="37"/>
    </location>
</feature>